<comment type="caution">
    <text evidence="2">The sequence shown here is derived from an EMBL/GenBank/DDBJ whole genome shotgun (WGS) entry which is preliminary data.</text>
</comment>
<feature type="transmembrane region" description="Helical" evidence="1">
    <location>
        <begin position="79"/>
        <end position="101"/>
    </location>
</feature>
<evidence type="ECO:0000313" key="2">
    <source>
        <dbReference type="EMBL" id="MBB6445919.1"/>
    </source>
</evidence>
<feature type="transmembrane region" description="Helical" evidence="1">
    <location>
        <begin position="12"/>
        <end position="32"/>
    </location>
</feature>
<dbReference type="PANTHER" id="PTHR40078:SF1">
    <property type="entry name" value="INTEGRAL MEMBRANE PROTEIN"/>
    <property type="match status" value="1"/>
</dbReference>
<name>A0A7X0LX07_9BACI</name>
<accession>A0A7X0LX07</accession>
<protein>
    <recommendedName>
        <fullName evidence="4">YitT family protein</fullName>
    </recommendedName>
</protein>
<dbReference type="AlphaFoldDB" id="A0A7X0LX07"/>
<keyword evidence="1" id="KW-1133">Transmembrane helix</keyword>
<dbReference type="EMBL" id="JACHGK010000008">
    <property type="protein sequence ID" value="MBB6445919.1"/>
    <property type="molecule type" value="Genomic_DNA"/>
</dbReference>
<sequence length="217" mass="23813">MQKRKGQIGPRFMIYLIGLLIMSLGIVFLIIADLGPSPWDVLHVGLFLQFGLTIGTWNIIAGLFILTLSALISKSIPQFGAFLNMILVGLFIDMYMLLPFMQTPSFLIGKILMFATGLILSAYGMGIYISAQLGAGPRDSLMLAVTSKTGWKIGYVRNAMEILALISGWLIGGPVYWGTIVISFMLGTISGYALPQCQRLTDIILTKLNKETHQGIY</sequence>
<dbReference type="Proteomes" id="UP000531594">
    <property type="component" value="Unassembled WGS sequence"/>
</dbReference>
<dbReference type="Pfam" id="PF19700">
    <property type="entry name" value="DUF6198"/>
    <property type="match status" value="1"/>
</dbReference>
<reference evidence="2 3" key="1">
    <citation type="submission" date="2020-08" db="EMBL/GenBank/DDBJ databases">
        <title>Genomic Encyclopedia of Type Strains, Phase IV (KMG-IV): sequencing the most valuable type-strain genomes for metagenomic binning, comparative biology and taxonomic classification.</title>
        <authorList>
            <person name="Goeker M."/>
        </authorList>
    </citation>
    <scope>NUCLEOTIDE SEQUENCE [LARGE SCALE GENOMIC DNA]</scope>
    <source>
        <strain evidence="2 3">DSM 5391</strain>
    </source>
</reference>
<proteinExistence type="predicted"/>
<dbReference type="InterPro" id="IPR038750">
    <property type="entry name" value="YczE/YyaS-like"/>
</dbReference>
<gene>
    <name evidence="2" type="ORF">HNR53_002568</name>
</gene>
<feature type="transmembrane region" description="Helical" evidence="1">
    <location>
        <begin position="44"/>
        <end position="72"/>
    </location>
</feature>
<dbReference type="PANTHER" id="PTHR40078">
    <property type="entry name" value="INTEGRAL MEMBRANE PROTEIN-RELATED"/>
    <property type="match status" value="1"/>
</dbReference>
<keyword evidence="3" id="KW-1185">Reference proteome</keyword>
<evidence type="ECO:0000256" key="1">
    <source>
        <dbReference type="SAM" id="Phobius"/>
    </source>
</evidence>
<feature type="transmembrane region" description="Helical" evidence="1">
    <location>
        <begin position="107"/>
        <end position="129"/>
    </location>
</feature>
<organism evidence="2 3">
    <name type="scientific">Bacillus benzoevorans</name>
    <dbReference type="NCBI Taxonomy" id="1456"/>
    <lineage>
        <taxon>Bacteria</taxon>
        <taxon>Bacillati</taxon>
        <taxon>Bacillota</taxon>
        <taxon>Bacilli</taxon>
        <taxon>Bacillales</taxon>
        <taxon>Bacillaceae</taxon>
        <taxon>Bacillus</taxon>
    </lineage>
</organism>
<evidence type="ECO:0008006" key="4">
    <source>
        <dbReference type="Google" id="ProtNLM"/>
    </source>
</evidence>
<keyword evidence="1" id="KW-0812">Transmembrane</keyword>
<keyword evidence="1" id="KW-0472">Membrane</keyword>
<evidence type="ECO:0000313" key="3">
    <source>
        <dbReference type="Proteomes" id="UP000531594"/>
    </source>
</evidence>